<comment type="subcellular location">
    <subcellularLocation>
        <location evidence="1 7">Cell membrane</location>
        <topology evidence="1 7">Multi-pass membrane protein</topology>
    </subcellularLocation>
</comment>
<feature type="transmembrane region" description="Helical" evidence="7">
    <location>
        <begin position="74"/>
        <end position="92"/>
    </location>
</feature>
<keyword evidence="4 7" id="KW-0812">Transmembrane</keyword>
<reference evidence="10" key="1">
    <citation type="journal article" date="2019" name="Int. J. Syst. Evol. Microbiol.">
        <title>The Global Catalogue of Microorganisms (GCM) 10K type strain sequencing project: providing services to taxonomists for standard genome sequencing and annotation.</title>
        <authorList>
            <consortium name="The Broad Institute Genomics Platform"/>
            <consortium name="The Broad Institute Genome Sequencing Center for Infectious Disease"/>
            <person name="Wu L."/>
            <person name="Ma J."/>
        </authorList>
    </citation>
    <scope>NUCLEOTIDE SEQUENCE [LARGE SCALE GENOMIC DNA]</scope>
    <source>
        <strain evidence="10">CGMCC 4.7283</strain>
    </source>
</reference>
<dbReference type="RefSeq" id="WP_380718276.1">
    <property type="nucleotide sequence ID" value="NZ_JBHSGI010000024.1"/>
</dbReference>
<dbReference type="InterPro" id="IPR035906">
    <property type="entry name" value="MetI-like_sf"/>
</dbReference>
<feature type="transmembrane region" description="Helical" evidence="7">
    <location>
        <begin position="260"/>
        <end position="277"/>
    </location>
</feature>
<keyword evidence="2 7" id="KW-0813">Transport</keyword>
<proteinExistence type="inferred from homology"/>
<evidence type="ECO:0000256" key="5">
    <source>
        <dbReference type="ARBA" id="ARBA00022989"/>
    </source>
</evidence>
<evidence type="ECO:0000256" key="6">
    <source>
        <dbReference type="ARBA" id="ARBA00023136"/>
    </source>
</evidence>
<feature type="transmembrane region" description="Helical" evidence="7">
    <location>
        <begin position="623"/>
        <end position="648"/>
    </location>
</feature>
<keyword evidence="5 7" id="KW-1133">Transmembrane helix</keyword>
<dbReference type="SUPFAM" id="SSF161098">
    <property type="entry name" value="MetI-like"/>
    <property type="match status" value="2"/>
</dbReference>
<sequence>MSVPSGPAPSRRPEIPAGLWAALLTLVAGALCLALSPTLPWLTKWPADWVLLDTKSLSAWLEAVLRFIRPAARLVSAVLAYPMGWANALFLATPWPLFIGLVTALGWLIGGSAMALLGGLGLGFVLISGYWVQGMSTLALVAVSVPVALLAGMAIGLLANEIPRVKGAVQALLDVMQTVPTFAYLTPLVLLFGFGPVVGLIASAIYAAPPMARNVILGLERVETDVKEAAVMSGATRWQQLVQVEIPSAGHQIMIGFNQCLMAALSMVIIAAVIGGFNDIGWEVLLTMRKAQFGQSFLAGLVIVAFAMVIDRMSGALAFERARHDRRVALAILGLALIVTLAVWRLHPDPARFTLLAPAAEAVDKGLGAFTSAYGASLDHLKNSAMFFGLLPLRIGLDDSVLPFTWGFQWKPWMSAVWYAAALGLGLLVALRGRPVAGVALVIGMGILETGIAQLPWPFVLIGTGALGHAAGGRRLSALSVGLLTLILVSGLWERALLSLYLCFAAVFACAVVGGAIGLASAVSPTVWRIVRPICDMLQTIPLFVFLIPVLMFFQIGEFSAFLAICAYAVVPMIRYTRHGLTETPPEMVEAATASGATTWQMLRDVRAPYAAPTILLGLNQTILYAFAMLVIAALIGTTGLGQSIFLALGQADIGLGVSAGAAMAILAFIADRLVQGFARGQREALGL</sequence>
<dbReference type="PANTHER" id="PTHR47737">
    <property type="entry name" value="GLYCINE BETAINE/PROLINE BETAINE TRANSPORT SYSTEM PERMEASE PROTEIN PROW"/>
    <property type="match status" value="1"/>
</dbReference>
<comment type="caution">
    <text evidence="9">The sequence shown here is derived from an EMBL/GenBank/DDBJ whole genome shotgun (WGS) entry which is preliminary data.</text>
</comment>
<feature type="transmembrane region" description="Helical" evidence="7">
    <location>
        <begin position="500"/>
        <end position="523"/>
    </location>
</feature>
<feature type="transmembrane region" description="Helical" evidence="7">
    <location>
        <begin position="654"/>
        <end position="675"/>
    </location>
</feature>
<feature type="transmembrane region" description="Helical" evidence="7">
    <location>
        <begin position="138"/>
        <end position="159"/>
    </location>
</feature>
<dbReference type="EMBL" id="JBHSGI010000024">
    <property type="protein sequence ID" value="MFC4669862.1"/>
    <property type="molecule type" value="Genomic_DNA"/>
</dbReference>
<dbReference type="Gene3D" id="1.10.3720.10">
    <property type="entry name" value="MetI-like"/>
    <property type="match status" value="2"/>
</dbReference>
<keyword evidence="6 7" id="KW-0472">Membrane</keyword>
<feature type="transmembrane region" description="Helical" evidence="7">
    <location>
        <begin position="543"/>
        <end position="571"/>
    </location>
</feature>
<accession>A0ABV9KIC4</accession>
<feature type="transmembrane region" description="Helical" evidence="7">
    <location>
        <begin position="476"/>
        <end position="493"/>
    </location>
</feature>
<dbReference type="Pfam" id="PF00528">
    <property type="entry name" value="BPD_transp_1"/>
    <property type="match status" value="2"/>
</dbReference>
<keyword evidence="3" id="KW-1003">Cell membrane</keyword>
<evidence type="ECO:0000259" key="8">
    <source>
        <dbReference type="PROSITE" id="PS50928"/>
    </source>
</evidence>
<feature type="transmembrane region" description="Helical" evidence="7">
    <location>
        <begin position="182"/>
        <end position="207"/>
    </location>
</feature>
<feature type="transmembrane region" description="Helical" evidence="7">
    <location>
        <begin position="98"/>
        <end position="126"/>
    </location>
</feature>
<evidence type="ECO:0000313" key="10">
    <source>
        <dbReference type="Proteomes" id="UP001595973"/>
    </source>
</evidence>
<dbReference type="PANTHER" id="PTHR47737:SF1">
    <property type="entry name" value="GLYCINE BETAINE_PROLINE BETAINE TRANSPORT SYSTEM PERMEASE PROTEIN PROW"/>
    <property type="match status" value="1"/>
</dbReference>
<dbReference type="Proteomes" id="UP001595973">
    <property type="component" value="Unassembled WGS sequence"/>
</dbReference>
<evidence type="ECO:0000313" key="9">
    <source>
        <dbReference type="EMBL" id="MFC4669862.1"/>
    </source>
</evidence>
<feature type="transmembrane region" description="Helical" evidence="7">
    <location>
        <begin position="20"/>
        <end position="42"/>
    </location>
</feature>
<evidence type="ECO:0000256" key="3">
    <source>
        <dbReference type="ARBA" id="ARBA00022475"/>
    </source>
</evidence>
<feature type="transmembrane region" description="Helical" evidence="7">
    <location>
        <begin position="328"/>
        <end position="346"/>
    </location>
</feature>
<feature type="domain" description="ABC transmembrane type-1" evidence="8">
    <location>
        <begin position="496"/>
        <end position="675"/>
    </location>
</feature>
<evidence type="ECO:0000256" key="2">
    <source>
        <dbReference type="ARBA" id="ARBA00022448"/>
    </source>
</evidence>
<gene>
    <name evidence="9" type="ORF">ACFO5X_14960</name>
</gene>
<feature type="transmembrane region" description="Helical" evidence="7">
    <location>
        <begin position="297"/>
        <end position="319"/>
    </location>
</feature>
<dbReference type="PROSITE" id="PS50928">
    <property type="entry name" value="ABC_TM1"/>
    <property type="match status" value="2"/>
</dbReference>
<evidence type="ECO:0000256" key="4">
    <source>
        <dbReference type="ARBA" id="ARBA00022692"/>
    </source>
</evidence>
<organism evidence="9 10">
    <name type="scientific">Seohaeicola nanhaiensis</name>
    <dbReference type="NCBI Taxonomy" id="1387282"/>
    <lineage>
        <taxon>Bacteria</taxon>
        <taxon>Pseudomonadati</taxon>
        <taxon>Pseudomonadota</taxon>
        <taxon>Alphaproteobacteria</taxon>
        <taxon>Rhodobacterales</taxon>
        <taxon>Roseobacteraceae</taxon>
        <taxon>Seohaeicola</taxon>
    </lineage>
</organism>
<comment type="similarity">
    <text evidence="7">Belongs to the binding-protein-dependent transport system permease family.</text>
</comment>
<evidence type="ECO:0000256" key="7">
    <source>
        <dbReference type="RuleBase" id="RU363032"/>
    </source>
</evidence>
<evidence type="ECO:0000256" key="1">
    <source>
        <dbReference type="ARBA" id="ARBA00004651"/>
    </source>
</evidence>
<feature type="transmembrane region" description="Helical" evidence="7">
    <location>
        <begin position="413"/>
        <end position="431"/>
    </location>
</feature>
<feature type="domain" description="ABC transmembrane type-1" evidence="8">
    <location>
        <begin position="134"/>
        <end position="314"/>
    </location>
</feature>
<dbReference type="CDD" id="cd06261">
    <property type="entry name" value="TM_PBP2"/>
    <property type="match status" value="2"/>
</dbReference>
<keyword evidence="10" id="KW-1185">Reference proteome</keyword>
<feature type="transmembrane region" description="Helical" evidence="7">
    <location>
        <begin position="438"/>
        <end position="456"/>
    </location>
</feature>
<dbReference type="InterPro" id="IPR000515">
    <property type="entry name" value="MetI-like"/>
</dbReference>
<name>A0ABV9KIC4_9RHOB</name>
<protein>
    <submittedName>
        <fullName evidence="9">ABC transporter permease</fullName>
    </submittedName>
</protein>